<name>A0A1F8F2S7_9BACT</name>
<comment type="caution">
    <text evidence="1">The sequence shown here is derived from an EMBL/GenBank/DDBJ whole genome shotgun (WGS) entry which is preliminary data.</text>
</comment>
<dbReference type="Proteomes" id="UP000176834">
    <property type="component" value="Unassembled WGS sequence"/>
</dbReference>
<evidence type="ECO:0000313" key="1">
    <source>
        <dbReference type="EMBL" id="OGN07427.1"/>
    </source>
</evidence>
<reference evidence="1 2" key="1">
    <citation type="journal article" date="2016" name="Nat. Commun.">
        <title>Thousands of microbial genomes shed light on interconnected biogeochemical processes in an aquifer system.</title>
        <authorList>
            <person name="Anantharaman K."/>
            <person name="Brown C.T."/>
            <person name="Hug L.A."/>
            <person name="Sharon I."/>
            <person name="Castelle C.J."/>
            <person name="Probst A.J."/>
            <person name="Thomas B.C."/>
            <person name="Singh A."/>
            <person name="Wilkins M.J."/>
            <person name="Karaoz U."/>
            <person name="Brodie E.L."/>
            <person name="Williams K.H."/>
            <person name="Hubbard S.S."/>
            <person name="Banfield J.F."/>
        </authorList>
    </citation>
    <scope>NUCLEOTIDE SEQUENCE [LARGE SCALE GENOMIC DNA]</scope>
</reference>
<evidence type="ECO:0008006" key="3">
    <source>
        <dbReference type="Google" id="ProtNLM"/>
    </source>
</evidence>
<dbReference type="EMBL" id="MGJN01000007">
    <property type="protein sequence ID" value="OGN07427.1"/>
    <property type="molecule type" value="Genomic_DNA"/>
</dbReference>
<proteinExistence type="predicted"/>
<sequence length="190" mass="21762">MAKKIFGIIGKQGSGKNTFVESISKVLPERSLEHIKSGSILVDVLRTLALPVTRQNLQALAESLKNTFGSNVISRTIFTKIVNSKADIVVFDAIRWKADEEMLRQFPGSQLVYIDTKKEIRYQRLRNRNEKEDENDLSWDQFERSEAASTEIDIDKISIRADHILTNNGTESDFIQQVKLFLAKHYIMMD</sequence>
<dbReference type="Gene3D" id="3.40.50.300">
    <property type="entry name" value="P-loop containing nucleotide triphosphate hydrolases"/>
    <property type="match status" value="1"/>
</dbReference>
<protein>
    <recommendedName>
        <fullName evidence="3">Dephospho-CoA kinase</fullName>
    </recommendedName>
</protein>
<dbReference type="PANTHER" id="PTHR41930">
    <property type="entry name" value="UPF0200 PROTEIN MJ1399"/>
    <property type="match status" value="1"/>
</dbReference>
<dbReference type="AlphaFoldDB" id="A0A1F8F2S7"/>
<dbReference type="PANTHER" id="PTHR41930:SF1">
    <property type="entry name" value="DEPHOSPHO-COA KINASE"/>
    <property type="match status" value="1"/>
</dbReference>
<organism evidence="1 2">
    <name type="scientific">Candidatus Yanofskybacteria bacterium RIFCSPHIGHO2_02_FULL_38_22b</name>
    <dbReference type="NCBI Taxonomy" id="1802673"/>
    <lineage>
        <taxon>Bacteria</taxon>
        <taxon>Candidatus Yanofskyibacteriota</taxon>
    </lineage>
</organism>
<dbReference type="Pfam" id="PF13207">
    <property type="entry name" value="AAA_17"/>
    <property type="match status" value="1"/>
</dbReference>
<dbReference type="InterPro" id="IPR027417">
    <property type="entry name" value="P-loop_NTPase"/>
</dbReference>
<accession>A0A1F8F2S7</accession>
<gene>
    <name evidence="1" type="ORF">A3B86_01615</name>
</gene>
<evidence type="ECO:0000313" key="2">
    <source>
        <dbReference type="Proteomes" id="UP000176834"/>
    </source>
</evidence>
<dbReference type="SUPFAM" id="SSF52540">
    <property type="entry name" value="P-loop containing nucleoside triphosphate hydrolases"/>
    <property type="match status" value="1"/>
</dbReference>